<evidence type="ECO:0000313" key="1">
    <source>
        <dbReference type="EMBL" id="ABD45162.1"/>
    </source>
</evidence>
<dbReference type="KEGG" id="ech:ECH_0936"/>
<protein>
    <submittedName>
        <fullName evidence="1">Uncharacterized protein</fullName>
    </submittedName>
</protein>
<evidence type="ECO:0000313" key="2">
    <source>
        <dbReference type="Proteomes" id="UP000008320"/>
    </source>
</evidence>
<accession>Q2GFQ8</accession>
<dbReference type="HOGENOM" id="CLU_3135130_0_0_5"/>
<organism evidence="1 2">
    <name type="scientific">Ehrlichia chaffeensis (strain ATCC CRL-10679 / Arkansas)</name>
    <dbReference type="NCBI Taxonomy" id="205920"/>
    <lineage>
        <taxon>Bacteria</taxon>
        <taxon>Pseudomonadati</taxon>
        <taxon>Pseudomonadota</taxon>
        <taxon>Alphaproteobacteria</taxon>
        <taxon>Rickettsiales</taxon>
        <taxon>Anaplasmataceae</taxon>
        <taxon>Ehrlichia</taxon>
    </lineage>
</organism>
<keyword evidence="2" id="KW-1185">Reference proteome</keyword>
<dbReference type="EMBL" id="CP000236">
    <property type="protein sequence ID" value="ABD45162.1"/>
    <property type="molecule type" value="Genomic_DNA"/>
</dbReference>
<gene>
    <name evidence="1" type="ordered locus">ECH_0936</name>
</gene>
<dbReference type="AlphaFoldDB" id="Q2GFQ8"/>
<sequence length="49" mass="5806">MKQYNQNISTVTRSKTRSINNYTHNISPYILNNLNDRSLLTEQKTLLHK</sequence>
<proteinExistence type="predicted"/>
<dbReference type="Proteomes" id="UP000008320">
    <property type="component" value="Chromosome"/>
</dbReference>
<reference evidence="1 2" key="1">
    <citation type="journal article" date="2006" name="PLoS Genet.">
        <title>Comparative genomics of emerging human ehrlichiosis agents.</title>
        <authorList>
            <person name="Dunning Hotopp J.C."/>
            <person name="Lin M."/>
            <person name="Madupu R."/>
            <person name="Crabtree J."/>
            <person name="Angiuoli S.V."/>
            <person name="Eisen J.A."/>
            <person name="Seshadri R."/>
            <person name="Ren Q."/>
            <person name="Wu M."/>
            <person name="Utterback T.R."/>
            <person name="Smith S."/>
            <person name="Lewis M."/>
            <person name="Khouri H."/>
            <person name="Zhang C."/>
            <person name="Niu H."/>
            <person name="Lin Q."/>
            <person name="Ohashi N."/>
            <person name="Zhi N."/>
            <person name="Nelson W."/>
            <person name="Brinkac L.M."/>
            <person name="Dodson R.J."/>
            <person name="Rosovitz M.J."/>
            <person name="Sundaram J."/>
            <person name="Daugherty S.C."/>
            <person name="Davidsen T."/>
            <person name="Durkin A.S."/>
            <person name="Gwinn M."/>
            <person name="Haft D.H."/>
            <person name="Selengut J.D."/>
            <person name="Sullivan S.A."/>
            <person name="Zafar N."/>
            <person name="Zhou L."/>
            <person name="Benahmed F."/>
            <person name="Forberger H."/>
            <person name="Halpin R."/>
            <person name="Mulligan S."/>
            <person name="Robinson J."/>
            <person name="White O."/>
            <person name="Rikihisa Y."/>
            <person name="Tettelin H."/>
        </authorList>
    </citation>
    <scope>NUCLEOTIDE SEQUENCE [LARGE SCALE GENOMIC DNA]</scope>
    <source>
        <strain evidence="2">ATCC CRL-10679 / Arkansas</strain>
    </source>
</reference>
<name>Q2GFQ8_EHRCR</name>